<name>A0A4Q9RDK3_9GAMM</name>
<comment type="function">
    <text evidence="1">Interacts with outer membrane receptor proteins that carry out high-affinity binding and energy dependent uptake into the periplasmic space of specific substrates. It could act to transduce energy from the cytoplasmic membrane to specific energy-requiring processes in the outer membrane, resulting in the release into the periplasm of ligands bound by these outer membrane proteins.</text>
</comment>
<keyword evidence="1" id="KW-0653">Protein transport</keyword>
<sequence length="255" mass="28359">MSAVLVPADGQRPWRGRLGSAGLVLALHGLLALVLLRGLAPALPEPPLAMMVETALVSLPPAPVPEPLVEPLVEPVAEIEPPAPRVEEAPPPLVRPDQAELAFKRAERERETQRREQEAEHRRQERLEQQRRAQQQQEAQRQAQLAARQAAEREAALAAERARAADSRRYQPLSKKAPAYPQRALDQRLEGTCTVTYTVDARGRVQAPEALDDCHPLFVRPSLAAARGFRYQPRLVDGQAVPVANVRNTFHYRIE</sequence>
<dbReference type="GO" id="GO:0098797">
    <property type="term" value="C:plasma membrane protein complex"/>
    <property type="evidence" value="ECO:0007669"/>
    <property type="project" value="TreeGrafter"/>
</dbReference>
<dbReference type="PANTHER" id="PTHR33446">
    <property type="entry name" value="PROTEIN TONB-RELATED"/>
    <property type="match status" value="1"/>
</dbReference>
<evidence type="ECO:0000256" key="2">
    <source>
        <dbReference type="SAM" id="MobiDB-lite"/>
    </source>
</evidence>
<proteinExistence type="inferred from homology"/>
<keyword evidence="1" id="KW-0997">Cell inner membrane</keyword>
<keyword evidence="1" id="KW-1003">Cell membrane</keyword>
<keyword evidence="5" id="KW-1185">Reference proteome</keyword>
<comment type="caution">
    <text evidence="4">The sequence shown here is derived from an EMBL/GenBank/DDBJ whole genome shotgun (WGS) entry which is preliminary data.</text>
</comment>
<evidence type="ECO:0000259" key="3">
    <source>
        <dbReference type="PROSITE" id="PS52015"/>
    </source>
</evidence>
<dbReference type="PROSITE" id="PS52015">
    <property type="entry name" value="TONB_CTD"/>
    <property type="match status" value="1"/>
</dbReference>
<accession>A0A4Q9RDK3</accession>
<evidence type="ECO:0000313" key="5">
    <source>
        <dbReference type="Proteomes" id="UP000292639"/>
    </source>
</evidence>
<feature type="compositionally biased region" description="Basic and acidic residues" evidence="2">
    <location>
        <begin position="106"/>
        <end position="131"/>
    </location>
</feature>
<dbReference type="EMBL" id="QJUP01000004">
    <property type="protein sequence ID" value="TBU98582.1"/>
    <property type="molecule type" value="Genomic_DNA"/>
</dbReference>
<comment type="similarity">
    <text evidence="1">Belongs to the TonB family.</text>
</comment>
<dbReference type="GO" id="GO:0015031">
    <property type="term" value="P:protein transport"/>
    <property type="evidence" value="ECO:0007669"/>
    <property type="project" value="UniProtKB-UniRule"/>
</dbReference>
<organism evidence="4 5">
    <name type="scientific">Stutzerimonas kirkiae</name>
    <dbReference type="NCBI Taxonomy" id="2211392"/>
    <lineage>
        <taxon>Bacteria</taxon>
        <taxon>Pseudomonadati</taxon>
        <taxon>Pseudomonadota</taxon>
        <taxon>Gammaproteobacteria</taxon>
        <taxon>Pseudomonadales</taxon>
        <taxon>Pseudomonadaceae</taxon>
        <taxon>Stutzerimonas</taxon>
    </lineage>
</organism>
<dbReference type="RefSeq" id="WP_131183726.1">
    <property type="nucleotide sequence ID" value="NZ_QJUO01000006.1"/>
</dbReference>
<feature type="compositionally biased region" description="Low complexity" evidence="2">
    <location>
        <begin position="132"/>
        <end position="149"/>
    </location>
</feature>
<dbReference type="Gene3D" id="3.30.1150.10">
    <property type="match status" value="1"/>
</dbReference>
<dbReference type="Proteomes" id="UP000292639">
    <property type="component" value="Unassembled WGS sequence"/>
</dbReference>
<dbReference type="InterPro" id="IPR037682">
    <property type="entry name" value="TonB_C"/>
</dbReference>
<dbReference type="SUPFAM" id="SSF74653">
    <property type="entry name" value="TolA/TonB C-terminal domain"/>
    <property type="match status" value="1"/>
</dbReference>
<feature type="compositionally biased region" description="Basic and acidic residues" evidence="2">
    <location>
        <begin position="150"/>
        <end position="169"/>
    </location>
</feature>
<evidence type="ECO:0000256" key="1">
    <source>
        <dbReference type="RuleBase" id="RU362123"/>
    </source>
</evidence>
<dbReference type="GO" id="GO:0055085">
    <property type="term" value="P:transmembrane transport"/>
    <property type="evidence" value="ECO:0007669"/>
    <property type="project" value="InterPro"/>
</dbReference>
<keyword evidence="1" id="KW-0812">Transmembrane</keyword>
<dbReference type="GO" id="GO:0015891">
    <property type="term" value="P:siderophore transport"/>
    <property type="evidence" value="ECO:0007669"/>
    <property type="project" value="InterPro"/>
</dbReference>
<dbReference type="GO" id="GO:0031992">
    <property type="term" value="F:energy transducer activity"/>
    <property type="evidence" value="ECO:0007669"/>
    <property type="project" value="InterPro"/>
</dbReference>
<evidence type="ECO:0000313" key="4">
    <source>
        <dbReference type="EMBL" id="TBU98582.1"/>
    </source>
</evidence>
<dbReference type="Pfam" id="PF03544">
    <property type="entry name" value="TonB_C"/>
    <property type="match status" value="1"/>
</dbReference>
<dbReference type="GO" id="GO:0030288">
    <property type="term" value="C:outer membrane-bounded periplasmic space"/>
    <property type="evidence" value="ECO:0007669"/>
    <property type="project" value="InterPro"/>
</dbReference>
<dbReference type="InterPro" id="IPR051045">
    <property type="entry name" value="TonB-dependent_transducer"/>
</dbReference>
<comment type="subcellular location">
    <subcellularLocation>
        <location evidence="1">Cell inner membrane</location>
        <topology evidence="1">Single-pass membrane protein</topology>
        <orientation evidence="1">Periplasmic side</orientation>
    </subcellularLocation>
</comment>
<keyword evidence="1" id="KW-0735">Signal-anchor</keyword>
<feature type="domain" description="TonB C-terminal" evidence="3">
    <location>
        <begin position="165"/>
        <end position="255"/>
    </location>
</feature>
<dbReference type="PANTHER" id="PTHR33446:SF2">
    <property type="entry name" value="PROTEIN TONB"/>
    <property type="match status" value="1"/>
</dbReference>
<keyword evidence="1" id="KW-0472">Membrane</keyword>
<feature type="region of interest" description="Disordered" evidence="2">
    <location>
        <begin position="106"/>
        <end position="179"/>
    </location>
</feature>
<gene>
    <name evidence="4" type="ORF">DNJ96_04915</name>
</gene>
<protein>
    <recommendedName>
        <fullName evidence="1">Protein TonB</fullName>
    </recommendedName>
</protein>
<reference evidence="4 5" key="1">
    <citation type="submission" date="2018-06" db="EMBL/GenBank/DDBJ databases">
        <title>Three novel Pseudomonas species isolated from symptomatic oak.</title>
        <authorList>
            <person name="Bueno-Gonzalez V."/>
            <person name="Brady C."/>
        </authorList>
    </citation>
    <scope>NUCLEOTIDE SEQUENCE [LARGE SCALE GENOMIC DNA]</scope>
    <source>
        <strain evidence="4 5">P17C</strain>
    </source>
</reference>
<keyword evidence="1" id="KW-0813">Transport</keyword>
<dbReference type="PRINTS" id="PR01374">
    <property type="entry name" value="TONBPROTEIN"/>
</dbReference>
<dbReference type="InterPro" id="IPR003538">
    <property type="entry name" value="TonB"/>
</dbReference>
<dbReference type="AlphaFoldDB" id="A0A4Q9RDK3"/>